<dbReference type="InterPro" id="IPR018114">
    <property type="entry name" value="TRYPSIN_HIS"/>
</dbReference>
<keyword evidence="3" id="KW-0378">Hydrolase</keyword>
<protein>
    <recommendedName>
        <fullName evidence="5">Peptidase S1 domain-containing protein</fullName>
    </recommendedName>
</protein>
<dbReference type="FunFam" id="2.40.10.10:FF:000068">
    <property type="entry name" value="transmembrane protease serine 2"/>
    <property type="match status" value="1"/>
</dbReference>
<comment type="similarity">
    <text evidence="2">Belongs to the peptidase S1 family. CLIP subfamily.</text>
</comment>
<keyword evidence="3" id="KW-0645">Protease</keyword>
<dbReference type="PROSITE" id="PS00134">
    <property type="entry name" value="TRYPSIN_HIS"/>
    <property type="match status" value="1"/>
</dbReference>
<keyword evidence="3" id="KW-0720">Serine protease</keyword>
<proteinExistence type="inferred from homology"/>
<dbReference type="InterPro" id="IPR001314">
    <property type="entry name" value="Peptidase_S1A"/>
</dbReference>
<keyword evidence="1" id="KW-1015">Disulfide bond</keyword>
<dbReference type="GO" id="GO:0006508">
    <property type="term" value="P:proteolysis"/>
    <property type="evidence" value="ECO:0007669"/>
    <property type="project" value="UniProtKB-KW"/>
</dbReference>
<dbReference type="Gene3D" id="2.40.10.10">
    <property type="entry name" value="Trypsin-like serine proteases"/>
    <property type="match status" value="2"/>
</dbReference>
<dbReference type="InterPro" id="IPR033116">
    <property type="entry name" value="TRYPSIN_SER"/>
</dbReference>
<feature type="signal peptide" evidence="4">
    <location>
        <begin position="1"/>
        <end position="36"/>
    </location>
</feature>
<keyword evidence="4" id="KW-0732">Signal</keyword>
<dbReference type="GO" id="GO:0004252">
    <property type="term" value="F:serine-type endopeptidase activity"/>
    <property type="evidence" value="ECO:0007669"/>
    <property type="project" value="InterPro"/>
</dbReference>
<evidence type="ECO:0000259" key="5">
    <source>
        <dbReference type="PROSITE" id="PS50240"/>
    </source>
</evidence>
<name>A0AAG5DTL3_ANOAO</name>
<dbReference type="SUPFAM" id="SSF50494">
    <property type="entry name" value="Trypsin-like serine proteases"/>
    <property type="match status" value="2"/>
</dbReference>
<dbReference type="PANTHER" id="PTHR24260:SF136">
    <property type="entry name" value="GH08193P-RELATED"/>
    <property type="match status" value="1"/>
</dbReference>
<dbReference type="CDD" id="cd00190">
    <property type="entry name" value="Tryp_SPc"/>
    <property type="match status" value="1"/>
</dbReference>
<dbReference type="PRINTS" id="PR00722">
    <property type="entry name" value="CHYMOTRYPSIN"/>
</dbReference>
<dbReference type="SMART" id="SM00020">
    <property type="entry name" value="Tryp_SPc"/>
    <property type="match status" value="1"/>
</dbReference>
<dbReference type="AlphaFoldDB" id="A0AAG5DTL3"/>
<organism evidence="6 7">
    <name type="scientific">Anopheles atroparvus</name>
    <name type="common">European mosquito</name>
    <dbReference type="NCBI Taxonomy" id="41427"/>
    <lineage>
        <taxon>Eukaryota</taxon>
        <taxon>Metazoa</taxon>
        <taxon>Ecdysozoa</taxon>
        <taxon>Arthropoda</taxon>
        <taxon>Hexapoda</taxon>
        <taxon>Insecta</taxon>
        <taxon>Pterygota</taxon>
        <taxon>Neoptera</taxon>
        <taxon>Endopterygota</taxon>
        <taxon>Diptera</taxon>
        <taxon>Nematocera</taxon>
        <taxon>Culicoidea</taxon>
        <taxon>Culicidae</taxon>
        <taxon>Anophelinae</taxon>
        <taxon>Anopheles</taxon>
    </lineage>
</organism>
<evidence type="ECO:0000256" key="2">
    <source>
        <dbReference type="ARBA" id="ARBA00024195"/>
    </source>
</evidence>
<evidence type="ECO:0000256" key="1">
    <source>
        <dbReference type="ARBA" id="ARBA00023157"/>
    </source>
</evidence>
<keyword evidence="7" id="KW-1185">Reference proteome</keyword>
<dbReference type="PROSITE" id="PS00135">
    <property type="entry name" value="TRYPSIN_SER"/>
    <property type="match status" value="1"/>
</dbReference>
<dbReference type="InterPro" id="IPR001254">
    <property type="entry name" value="Trypsin_dom"/>
</dbReference>
<reference evidence="6" key="1">
    <citation type="submission" date="2024-04" db="UniProtKB">
        <authorList>
            <consortium name="EnsemblMetazoa"/>
        </authorList>
    </citation>
    <scope>IDENTIFICATION</scope>
    <source>
        <strain evidence="6">EBRO</strain>
    </source>
</reference>
<evidence type="ECO:0000256" key="3">
    <source>
        <dbReference type="RuleBase" id="RU363034"/>
    </source>
</evidence>
<dbReference type="EnsemblMetazoa" id="ENSAATROPT016240">
    <property type="protein sequence ID" value="ENSAATROPP014265"/>
    <property type="gene ID" value="ENSAATROPG013285"/>
</dbReference>
<dbReference type="InterPro" id="IPR009003">
    <property type="entry name" value="Peptidase_S1_PA"/>
</dbReference>
<sequence length="517" mass="55914">FSKTLTNINELASLVPFALSLLSLVLPLCLHRVAFAATPPHCGHRPVAFPGTIIRGQSSWPGQFPWHAALYRLERTQATASYVCGCFIVGNRALLTAAHCVTDASGFQLAASELTIRAGLHDLLALARHSQEHRVQRIVRHGNYSLGSPRHDVALLTLRTVVEFGEFVQPICLPSAGTHAPGSGIVAGWGLTEDDELARTLRASAMPVVDLLRCLRSDPELFGQVLYDGMFCAGWQNGTNVCNGDSGGAFVATVNGSWTAFGIVSFTGLREEASAGHPFRCDTRSLAGFVSVPKYRRWIESVAEGERVILSTSVDDVSSISEGLRHASASHELPQGYSRLVIDCFAVLISDRFLLAPASCSEASNKAAAPAKQFIILEAAGHAVDYAIRTFHQHPDFVNNPPGAGDRDPPDQVNLALIQLERAVRLSTCQFVCLWAGADSDLGQIVLYSAVNGSGGQLESECYDKLLAPMVMLREPTATGGEEVYRLVGIVLHRTCTKLRFIKVAPFLSWIEQIVWG</sequence>
<dbReference type="InterPro" id="IPR051333">
    <property type="entry name" value="CLIP_Serine_Protease"/>
</dbReference>
<evidence type="ECO:0000313" key="7">
    <source>
        <dbReference type="Proteomes" id="UP000075880"/>
    </source>
</evidence>
<evidence type="ECO:0000313" key="6">
    <source>
        <dbReference type="EnsemblMetazoa" id="ENSAATROPP014265"/>
    </source>
</evidence>
<feature type="chain" id="PRO_5042491291" description="Peptidase S1 domain-containing protein" evidence="4">
    <location>
        <begin position="37"/>
        <end position="517"/>
    </location>
</feature>
<dbReference type="PANTHER" id="PTHR24260">
    <property type="match status" value="1"/>
</dbReference>
<dbReference type="InterPro" id="IPR043504">
    <property type="entry name" value="Peptidase_S1_PA_chymotrypsin"/>
</dbReference>
<accession>A0AAG5DTL3</accession>
<dbReference type="Pfam" id="PF00089">
    <property type="entry name" value="Trypsin"/>
    <property type="match status" value="1"/>
</dbReference>
<dbReference type="Proteomes" id="UP000075880">
    <property type="component" value="Unassembled WGS sequence"/>
</dbReference>
<evidence type="ECO:0000256" key="4">
    <source>
        <dbReference type="SAM" id="SignalP"/>
    </source>
</evidence>
<feature type="domain" description="Peptidase S1" evidence="5">
    <location>
        <begin position="53"/>
        <end position="304"/>
    </location>
</feature>
<dbReference type="PROSITE" id="PS50240">
    <property type="entry name" value="TRYPSIN_DOM"/>
    <property type="match status" value="1"/>
</dbReference>